<evidence type="ECO:0000256" key="1">
    <source>
        <dbReference type="SAM" id="SignalP"/>
    </source>
</evidence>
<keyword evidence="3" id="KW-1185">Reference proteome</keyword>
<keyword evidence="1" id="KW-0732">Signal</keyword>
<comment type="caution">
    <text evidence="2">The sequence shown here is derived from an EMBL/GenBank/DDBJ whole genome shotgun (WGS) entry which is preliminary data.</text>
</comment>
<evidence type="ECO:0000313" key="3">
    <source>
        <dbReference type="Proteomes" id="UP000321617"/>
    </source>
</evidence>
<feature type="signal peptide" evidence="1">
    <location>
        <begin position="1"/>
        <end position="31"/>
    </location>
</feature>
<dbReference type="Proteomes" id="UP000321617">
    <property type="component" value="Unassembled WGS sequence"/>
</dbReference>
<gene>
    <name evidence="2" type="ORF">LX16_4076</name>
</gene>
<protein>
    <submittedName>
        <fullName evidence="2">Uncharacterized protein</fullName>
    </submittedName>
</protein>
<proteinExistence type="predicted"/>
<dbReference type="EMBL" id="VLLL01000007">
    <property type="protein sequence ID" value="TWJ10656.1"/>
    <property type="molecule type" value="Genomic_DNA"/>
</dbReference>
<dbReference type="AlphaFoldDB" id="A0A562UYH1"/>
<accession>A0A562UYH1</accession>
<sequence>MVQRTRMWKLFGAVMLGLVLSTAAVTGTAAASDVVTPAGDCDPTPGGPPSCP</sequence>
<evidence type="ECO:0000313" key="2">
    <source>
        <dbReference type="EMBL" id="TWJ10656.1"/>
    </source>
</evidence>
<reference evidence="2 3" key="1">
    <citation type="journal article" date="2013" name="Stand. Genomic Sci.">
        <title>Genomic Encyclopedia of Type Strains, Phase I: The one thousand microbial genomes (KMG-I) project.</title>
        <authorList>
            <person name="Kyrpides N.C."/>
            <person name="Woyke T."/>
            <person name="Eisen J.A."/>
            <person name="Garrity G."/>
            <person name="Lilburn T.G."/>
            <person name="Beck B.J."/>
            <person name="Whitman W.B."/>
            <person name="Hugenholtz P."/>
            <person name="Klenk H.P."/>
        </authorList>
    </citation>
    <scope>NUCLEOTIDE SEQUENCE [LARGE SCALE GENOMIC DNA]</scope>
    <source>
        <strain evidence="2 3">DSM 45044</strain>
    </source>
</reference>
<dbReference type="RefSeq" id="WP_158645665.1">
    <property type="nucleotide sequence ID" value="NZ_BAABIJ010000003.1"/>
</dbReference>
<organism evidence="2 3">
    <name type="scientific">Stackebrandtia albiflava</name>
    <dbReference type="NCBI Taxonomy" id="406432"/>
    <lineage>
        <taxon>Bacteria</taxon>
        <taxon>Bacillati</taxon>
        <taxon>Actinomycetota</taxon>
        <taxon>Actinomycetes</taxon>
        <taxon>Glycomycetales</taxon>
        <taxon>Glycomycetaceae</taxon>
        <taxon>Stackebrandtia</taxon>
    </lineage>
</organism>
<feature type="chain" id="PRO_5021738348" evidence="1">
    <location>
        <begin position="32"/>
        <end position="52"/>
    </location>
</feature>
<name>A0A562UYH1_9ACTN</name>